<organism evidence="7 8">
    <name type="scientific">Pseudidiomarina taiwanensis</name>
    <dbReference type="NCBI Taxonomy" id="337250"/>
    <lineage>
        <taxon>Bacteria</taxon>
        <taxon>Pseudomonadati</taxon>
        <taxon>Pseudomonadota</taxon>
        <taxon>Gammaproteobacteria</taxon>
        <taxon>Alteromonadales</taxon>
        <taxon>Idiomarinaceae</taxon>
        <taxon>Pseudidiomarina</taxon>
    </lineage>
</organism>
<dbReference type="GO" id="GO:0005576">
    <property type="term" value="C:extracellular region"/>
    <property type="evidence" value="ECO:0007669"/>
    <property type="project" value="UniProtKB-SubCell"/>
</dbReference>
<dbReference type="PANTHER" id="PTHR32305">
    <property type="match status" value="1"/>
</dbReference>
<dbReference type="Gene3D" id="2.180.10.10">
    <property type="entry name" value="RHS repeat-associated core"/>
    <property type="match status" value="2"/>
</dbReference>
<feature type="chain" id="PRO_5019337213" description="Insecticide toxin TcdB middle/N-terminal domain-containing protein" evidence="5">
    <location>
        <begin position="23"/>
        <end position="1759"/>
    </location>
</feature>
<accession>A0A432ZJR2</accession>
<dbReference type="InterPro" id="IPR013517">
    <property type="entry name" value="FG-GAP"/>
</dbReference>
<dbReference type="Pfam" id="PF12256">
    <property type="entry name" value="TcdB_toxin_midN"/>
    <property type="match status" value="1"/>
</dbReference>
<dbReference type="Pfam" id="PF03534">
    <property type="entry name" value="SpvB"/>
    <property type="match status" value="1"/>
</dbReference>
<evidence type="ECO:0000256" key="4">
    <source>
        <dbReference type="ARBA" id="ARBA00023026"/>
    </source>
</evidence>
<keyword evidence="3 5" id="KW-0732">Signal</keyword>
<evidence type="ECO:0000313" key="7">
    <source>
        <dbReference type="EMBL" id="RUO78206.1"/>
    </source>
</evidence>
<feature type="domain" description="Insecticide toxin TcdB middle/N-terminal" evidence="6">
    <location>
        <begin position="869"/>
        <end position="966"/>
    </location>
</feature>
<evidence type="ECO:0000256" key="1">
    <source>
        <dbReference type="ARBA" id="ARBA00004613"/>
    </source>
</evidence>
<evidence type="ECO:0000256" key="5">
    <source>
        <dbReference type="SAM" id="SignalP"/>
    </source>
</evidence>
<dbReference type="InterPro" id="IPR006530">
    <property type="entry name" value="YD"/>
</dbReference>
<keyword evidence="8" id="KW-1185">Reference proteome</keyword>
<dbReference type="InterPro" id="IPR050708">
    <property type="entry name" value="T6SS_VgrG/RHS"/>
</dbReference>
<dbReference type="EMBL" id="PIQG01000002">
    <property type="protein sequence ID" value="RUO78206.1"/>
    <property type="molecule type" value="Genomic_DNA"/>
</dbReference>
<evidence type="ECO:0000259" key="6">
    <source>
        <dbReference type="Pfam" id="PF12256"/>
    </source>
</evidence>
<evidence type="ECO:0000313" key="8">
    <source>
        <dbReference type="Proteomes" id="UP000288279"/>
    </source>
</evidence>
<keyword evidence="4" id="KW-0843">Virulence</keyword>
<keyword evidence="2" id="KW-0964">Secreted</keyword>
<protein>
    <recommendedName>
        <fullName evidence="6">Insecticide toxin TcdB middle/N-terminal domain-containing protein</fullName>
    </recommendedName>
</protein>
<proteinExistence type="predicted"/>
<dbReference type="InterPro" id="IPR031325">
    <property type="entry name" value="RHS_repeat"/>
</dbReference>
<dbReference type="SUPFAM" id="SSF69318">
    <property type="entry name" value="Integrin alpha N-terminal domain"/>
    <property type="match status" value="1"/>
</dbReference>
<dbReference type="RefSeq" id="WP_198677243.1">
    <property type="nucleotide sequence ID" value="NZ_PIQG01000002.1"/>
</dbReference>
<dbReference type="InterPro" id="IPR028994">
    <property type="entry name" value="Integrin_alpha_N"/>
</dbReference>
<feature type="signal peptide" evidence="5">
    <location>
        <begin position="1"/>
        <end position="22"/>
    </location>
</feature>
<dbReference type="Proteomes" id="UP000288279">
    <property type="component" value="Unassembled WGS sequence"/>
</dbReference>
<reference evidence="7 8" key="1">
    <citation type="journal article" date="2011" name="Front. Microbiol.">
        <title>Genomic signatures of strain selection and enhancement in Bacillus atrophaeus var. globigii, a historical biowarfare simulant.</title>
        <authorList>
            <person name="Gibbons H.S."/>
            <person name="Broomall S.M."/>
            <person name="McNew L.A."/>
            <person name="Daligault H."/>
            <person name="Chapman C."/>
            <person name="Bruce D."/>
            <person name="Karavis M."/>
            <person name="Krepps M."/>
            <person name="McGregor P.A."/>
            <person name="Hong C."/>
            <person name="Park K.H."/>
            <person name="Akmal A."/>
            <person name="Feldman A."/>
            <person name="Lin J.S."/>
            <person name="Chang W.E."/>
            <person name="Higgs B.W."/>
            <person name="Demirev P."/>
            <person name="Lindquist J."/>
            <person name="Liem A."/>
            <person name="Fochler E."/>
            <person name="Read T.D."/>
            <person name="Tapia R."/>
            <person name="Johnson S."/>
            <person name="Bishop-Lilly K.A."/>
            <person name="Detter C."/>
            <person name="Han C."/>
            <person name="Sozhamannan S."/>
            <person name="Rosenzweig C.N."/>
            <person name="Skowronski E.W."/>
        </authorList>
    </citation>
    <scope>NUCLEOTIDE SEQUENCE [LARGE SCALE GENOMIC DNA]</scope>
    <source>
        <strain evidence="7 8">PIT1</strain>
    </source>
</reference>
<comment type="caution">
    <text evidence="7">The sequence shown here is derived from an EMBL/GenBank/DDBJ whole genome shotgun (WGS) entry which is preliminary data.</text>
</comment>
<comment type="subcellular location">
    <subcellularLocation>
        <location evidence="1">Secreted</location>
    </subcellularLocation>
</comment>
<gene>
    <name evidence="7" type="ORF">CWI83_03985</name>
</gene>
<sequence length="1759" mass="192445">MQHGRVLSSALAALFFTTSAYSLSTPPPWAALGGSVLDQQNGYISTLQHDESVGALPGSAGVSGGAATYTIPIELPPGRANMEPKVQLSYSSRSGGGVVGVGWQLVAGSSIHRCTATPAQDGGFRSVRLDVEDKLCFDGKRLIAVSGSYGSAGTIYRTELDQFAEITQIGALGANTSFVVKHKNNRTAYYGSSPSSRQAPAGATVPNRWAISYEIDPANNSITYHYSDRGNGDYLLDEIRYTGVGTTDGDRVVQFNYEQRPDPFRSYLAGGVLSGAHRLQSIVTAVQSAQVRRYQFSYEISPYTQRSVLSSATVCAAQSCLPLTDFSYYTPNLQWDDKDSSLAQNRAAPVVGQTSDHDQVRQRDLNGDGLPELIHLISSYNSQQQLTGYDVAIYTKATSGPNAGEYVLVYDGTTASNEIVNGIYFYDSGDLNSDGIADFLIVDSNGQINLLQFDQNFVVQPLIATNITLPTLAATYPHLISGSLEIIDLNGDGYQDVVYTDTDKSIYFHLNQATGQPQFEARQLLSALQSSSIANSTVWESVNYQDIDGDGVMDLVRTWQTGMTNTIVRVSFGAVTAQGDYFITQTLSASQTGLPSNVFYNQYTFADLNGDGLSDFIVADKISGQYHWVVYENRGDRSFQVPTLLGSGLGIHEAELFRRDGLPYLKVQALWGALRIGDMDSDGRDELVVATHSDDDVCLMFGGNPNQSGSFEPYNTTVCNDALHEDKAELISHPGIEIAIDWSRYDVRRFYWSVLDTRADAQGIALDRVIPDVVYAPYSSFAVRSGARSSGLSLKDVDNNGFTDFTYTVLAQHSESAGFGQHLMVGGSPYYYAYINVSHTSASPAVVGGYYEQKNLAGLGADDGRLVDTLERVDNGFGEVFEWRYAPLSKSLPERAGGLPFYRIPNDRYVAGDSQNEHFYFTSSMYVVSESLQDNGIGGLNQTAYSYQEAVYNRQGRGFQGFRTIVVDDIARGRRAVTDFHQIFPLAGQIEHVRTCLISDLDELCETAPLHEEMYTYRTQQTTAQPTYWSYPISAVKRQYALEDRLALISESITSIGTTPSDVDAYGNVLRKKVERFNGYQRVEQVIATTYDYSDVQDWWIQKPTQVQTTSQTLSRDSATAAPVAVSDDPVHWQIKQLEYDIGGPSYRKPNRVTSSASQSGVSQTLQTDFNSFGLPTSVTNTGASTTNSEQVRSTSMSYSADGYFVTQTTNDKGHIQSSHIAPAHGQATQVTDANGVSTQMTYDAFGRLVQTTIAGQKPIEQGMQWCQLNCPATAAVYYTFSQQEGSPTTRAYFDALKREIMVETQGFAGVPIYQRKTFDGLGRLAFESIPSFYANVTEGTHYRQYDALGRLTEKWVDRAQGGTIETVYTYNRHQVDIDVDDGTTLVMSRTLGADGQLIRTTDAQGGVTRYGYDALGNPIAIVDANGEVIQARYNGFSQKLQVDDPNMGLKSFTYNSFGEVEQETDANGDVISYTFDGLGRVTERRVNQVVDATFTFDSGSHAIGQLVFESSGSFSKSYQYDGLGRPISSTRVIDGESYVLNMAYDSHYGRLKSLSYPNGLTLAYDYDDFGYQTQTKNAATGYIYEQVTATDAFGHAVTTLKNNGTLTETKSYDSTSGQLDRIGVVSQAGVNVHDIAYTYGNFGNLAQQIVTYDNGAKSSIETYSYDALHRLTQSTRSFNGISHSEPAITYSYDAVGNLTSKSDFASLYVYGDASRSDANAGPNAVRSIVKPDSSLAFYSYDANGNLLQGGGNTLTYNA</sequence>
<dbReference type="InterPro" id="IPR003284">
    <property type="entry name" value="Sal_SpvB"/>
</dbReference>
<dbReference type="NCBIfam" id="TIGR01643">
    <property type="entry name" value="YD_repeat_2x"/>
    <property type="match status" value="3"/>
</dbReference>
<dbReference type="InterPro" id="IPR022045">
    <property type="entry name" value="TcdB_toxin_mid/N"/>
</dbReference>
<dbReference type="Pfam" id="PF13517">
    <property type="entry name" value="FG-GAP_3"/>
    <property type="match status" value="1"/>
</dbReference>
<dbReference type="GO" id="GO:0005737">
    <property type="term" value="C:cytoplasm"/>
    <property type="evidence" value="ECO:0007669"/>
    <property type="project" value="InterPro"/>
</dbReference>
<dbReference type="Pfam" id="PF05593">
    <property type="entry name" value="RHS_repeat"/>
    <property type="match status" value="3"/>
</dbReference>
<dbReference type="PANTHER" id="PTHR32305:SF15">
    <property type="entry name" value="PROTEIN RHSA-RELATED"/>
    <property type="match status" value="1"/>
</dbReference>
<evidence type="ECO:0000256" key="3">
    <source>
        <dbReference type="ARBA" id="ARBA00022729"/>
    </source>
</evidence>
<feature type="non-terminal residue" evidence="7">
    <location>
        <position position="1759"/>
    </location>
</feature>
<name>A0A432ZJR2_9GAMM</name>
<evidence type="ECO:0000256" key="2">
    <source>
        <dbReference type="ARBA" id="ARBA00022525"/>
    </source>
</evidence>